<comment type="caution">
    <text evidence="1">The sequence shown here is derived from an EMBL/GenBank/DDBJ whole genome shotgun (WGS) entry which is preliminary data.</text>
</comment>
<dbReference type="Proteomes" id="UP001592528">
    <property type="component" value="Unassembled WGS sequence"/>
</dbReference>
<dbReference type="RefSeq" id="WP_030263387.1">
    <property type="nucleotide sequence ID" value="NZ_JBHEZZ010000023.1"/>
</dbReference>
<keyword evidence="2" id="KW-1185">Reference proteome</keyword>
<proteinExistence type="predicted"/>
<gene>
    <name evidence="1" type="ORF">ACEZDJ_30885</name>
</gene>
<sequence>MTDTGTLPTLRPLTGRILFLLLRHRIATTAQLYELLADQSADAGELGGRLEALRAQYLAVCHHDAWHLTEEGLTVARTQPESLGLCPDQPITDPASAAAHAADALATTTLGLLFRRQHHAAYPGDLFAWDAPAAHHFRDRGHAPVHLQWTARLRTCRPHVRPLLPMDALVDLLPPDASPQTVVARLRDYSRFEGGGPPGTTTLPGPWRRWYPRAPHLLLIAHTTDTETEALLEACRELAGGDPDVAGLLDRGRVGLAVLSDLERHGTAAAAWATPHDPKRHVWTDLPSGTGGGER</sequence>
<dbReference type="EMBL" id="JBHEZZ010000023">
    <property type="protein sequence ID" value="MFC1405704.1"/>
    <property type="molecule type" value="Genomic_DNA"/>
</dbReference>
<name>A0ABV6UW56_9ACTN</name>
<reference evidence="1 2" key="1">
    <citation type="submission" date="2024-09" db="EMBL/GenBank/DDBJ databases">
        <authorList>
            <person name="Lee S.D."/>
        </authorList>
    </citation>
    <scope>NUCLEOTIDE SEQUENCE [LARGE SCALE GENOMIC DNA]</scope>
    <source>
        <strain evidence="1 2">N1-5</strain>
    </source>
</reference>
<protein>
    <recommendedName>
        <fullName evidence="3">Transcriptional regulator</fullName>
    </recommendedName>
</protein>
<evidence type="ECO:0000313" key="2">
    <source>
        <dbReference type="Proteomes" id="UP001592528"/>
    </source>
</evidence>
<organism evidence="1 2">
    <name type="scientific">Streptacidiphilus cavernicola</name>
    <dbReference type="NCBI Taxonomy" id="3342716"/>
    <lineage>
        <taxon>Bacteria</taxon>
        <taxon>Bacillati</taxon>
        <taxon>Actinomycetota</taxon>
        <taxon>Actinomycetes</taxon>
        <taxon>Kitasatosporales</taxon>
        <taxon>Streptomycetaceae</taxon>
        <taxon>Streptacidiphilus</taxon>
    </lineage>
</organism>
<accession>A0ABV6UW56</accession>
<evidence type="ECO:0000313" key="1">
    <source>
        <dbReference type="EMBL" id="MFC1405704.1"/>
    </source>
</evidence>
<evidence type="ECO:0008006" key="3">
    <source>
        <dbReference type="Google" id="ProtNLM"/>
    </source>
</evidence>